<comment type="caution">
    <text evidence="1">The sequence shown here is derived from an EMBL/GenBank/DDBJ whole genome shotgun (WGS) entry which is preliminary data.</text>
</comment>
<proteinExistence type="predicted"/>
<evidence type="ECO:0000313" key="1">
    <source>
        <dbReference type="EMBL" id="MBA5605857.1"/>
    </source>
</evidence>
<dbReference type="RefSeq" id="WP_182217267.1">
    <property type="nucleotide sequence ID" value="NZ_JACEZS010000008.1"/>
</dbReference>
<dbReference type="AlphaFoldDB" id="A0A7W2EH56"/>
<accession>A0A7W2EH56</accession>
<evidence type="ECO:0000313" key="2">
    <source>
        <dbReference type="Proteomes" id="UP000566711"/>
    </source>
</evidence>
<gene>
    <name evidence="1" type="ORF">H3H36_10850</name>
</gene>
<dbReference type="EMBL" id="JACEZS010000008">
    <property type="protein sequence ID" value="MBA5605857.1"/>
    <property type="molecule type" value="Genomic_DNA"/>
</dbReference>
<protein>
    <submittedName>
        <fullName evidence="1">Uncharacterized protein</fullName>
    </submittedName>
</protein>
<reference evidence="1 2" key="1">
    <citation type="submission" date="2020-07" db="EMBL/GenBank/DDBJ databases">
        <title>Novel species isolated from subtropical streams in China.</title>
        <authorList>
            <person name="Lu H."/>
        </authorList>
    </citation>
    <scope>NUCLEOTIDE SEQUENCE [LARGE SCALE GENOMIC DNA]</scope>
    <source>
        <strain evidence="1 2">FT3S</strain>
    </source>
</reference>
<dbReference type="Proteomes" id="UP000566711">
    <property type="component" value="Unassembled WGS sequence"/>
</dbReference>
<sequence>MKLQINDAGSWRHISNFDVVVEGEVRARAARLAYALNERCRLRILGDGGEVKAYCSGPHFLWEDKHDR</sequence>
<keyword evidence="2" id="KW-1185">Reference proteome</keyword>
<organism evidence="1 2">
    <name type="scientific">Rugamonas fusca</name>
    <dbReference type="NCBI Taxonomy" id="2758568"/>
    <lineage>
        <taxon>Bacteria</taxon>
        <taxon>Pseudomonadati</taxon>
        <taxon>Pseudomonadota</taxon>
        <taxon>Betaproteobacteria</taxon>
        <taxon>Burkholderiales</taxon>
        <taxon>Oxalobacteraceae</taxon>
        <taxon>Telluria group</taxon>
        <taxon>Rugamonas</taxon>
    </lineage>
</organism>
<name>A0A7W2EH56_9BURK</name>